<dbReference type="NCBIfam" id="TIGR01727">
    <property type="entry name" value="oligo_HPY"/>
    <property type="match status" value="1"/>
</dbReference>
<dbReference type="EMBL" id="QMPZ01000044">
    <property type="protein sequence ID" value="RLE09466.1"/>
    <property type="molecule type" value="Genomic_DNA"/>
</dbReference>
<dbReference type="GO" id="GO:0005524">
    <property type="term" value="F:ATP binding"/>
    <property type="evidence" value="ECO:0007669"/>
    <property type="project" value="UniProtKB-KW"/>
</dbReference>
<dbReference type="InterPro" id="IPR003593">
    <property type="entry name" value="AAA+_ATPase"/>
</dbReference>
<dbReference type="PROSITE" id="PS00211">
    <property type="entry name" value="ABC_TRANSPORTER_1"/>
    <property type="match status" value="1"/>
</dbReference>
<dbReference type="InterPro" id="IPR027417">
    <property type="entry name" value="P-loop_NTPase"/>
</dbReference>
<dbReference type="InterPro" id="IPR003439">
    <property type="entry name" value="ABC_transporter-like_ATP-bd"/>
</dbReference>
<keyword evidence="1" id="KW-0813">Transport</keyword>
<evidence type="ECO:0000256" key="2">
    <source>
        <dbReference type="ARBA" id="ARBA00022741"/>
    </source>
</evidence>
<dbReference type="SUPFAM" id="SSF52540">
    <property type="entry name" value="P-loop containing nucleoside triphosphate hydrolases"/>
    <property type="match status" value="1"/>
</dbReference>
<protein>
    <submittedName>
        <fullName evidence="5">ABC transporter ATP-binding protein</fullName>
    </submittedName>
</protein>
<dbReference type="AlphaFoldDB" id="A0A497E5U9"/>
<accession>A0A497E5U9</accession>
<sequence>MPVLKTEQLKAFYVLYTFGKQTVIKAVNNVDLEVLEDEVFGLAGESGCGKSTLIKALFADINPPLRLFGGRVLYRIKDQEINVTSLRAQEKQKLMWKFISYIPQGSMSILNPVRKIKRTFKDFLESHVGKQARKEALEIAKKHFGELGLSLKVLEYYPHQLSGGMRQRVTVALATLLRPKIILADEPTTALDVVAQRGVIQLLKSLQKRWNSTVVLVTHDMGVHAHIADRIGIMYAGKIVEVATKEQIFKNPLHPYTKFLINSLPRFKDKTIRETIPGNPPLLFNLPSGCPFHPRCPHATELCVRQDPKCIEVEESHKIACWWVDGKNREDS</sequence>
<dbReference type="Pfam" id="PF00005">
    <property type="entry name" value="ABC_tran"/>
    <property type="match status" value="1"/>
</dbReference>
<keyword evidence="2" id="KW-0547">Nucleotide-binding</keyword>
<feature type="domain" description="ABC transporter" evidence="4">
    <location>
        <begin position="4"/>
        <end position="261"/>
    </location>
</feature>
<dbReference type="GO" id="GO:0015833">
    <property type="term" value="P:peptide transport"/>
    <property type="evidence" value="ECO:0007669"/>
    <property type="project" value="InterPro"/>
</dbReference>
<dbReference type="GO" id="GO:0016887">
    <property type="term" value="F:ATP hydrolysis activity"/>
    <property type="evidence" value="ECO:0007669"/>
    <property type="project" value="InterPro"/>
</dbReference>
<organism evidence="5 6">
    <name type="scientific">Aerophobetes bacterium</name>
    <dbReference type="NCBI Taxonomy" id="2030807"/>
    <lineage>
        <taxon>Bacteria</taxon>
        <taxon>Candidatus Aerophobota</taxon>
    </lineage>
</organism>
<dbReference type="CDD" id="cd03257">
    <property type="entry name" value="ABC_NikE_OppD_transporters"/>
    <property type="match status" value="1"/>
</dbReference>
<dbReference type="InterPro" id="IPR013563">
    <property type="entry name" value="Oligopep_ABC_C"/>
</dbReference>
<evidence type="ECO:0000313" key="5">
    <source>
        <dbReference type="EMBL" id="RLE09466.1"/>
    </source>
</evidence>
<evidence type="ECO:0000259" key="4">
    <source>
        <dbReference type="PROSITE" id="PS50893"/>
    </source>
</evidence>
<reference evidence="5 6" key="1">
    <citation type="submission" date="2018-06" db="EMBL/GenBank/DDBJ databases">
        <title>Extensive metabolic versatility and redundancy in microbially diverse, dynamic hydrothermal sediments.</title>
        <authorList>
            <person name="Dombrowski N."/>
            <person name="Teske A."/>
            <person name="Baker B.J."/>
        </authorList>
    </citation>
    <scope>NUCLEOTIDE SEQUENCE [LARGE SCALE GENOMIC DNA]</scope>
    <source>
        <strain evidence="5">B47_G16</strain>
    </source>
</reference>
<dbReference type="PANTHER" id="PTHR43067">
    <property type="entry name" value="OLIGOPEPTIDE/DIPEPTIDE ABC TRANSPORTER, ATPASE SUBUNIT"/>
    <property type="match status" value="1"/>
</dbReference>
<dbReference type="SMART" id="SM00382">
    <property type="entry name" value="AAA"/>
    <property type="match status" value="1"/>
</dbReference>
<dbReference type="Pfam" id="PF08352">
    <property type="entry name" value="oligo_HPY"/>
    <property type="match status" value="1"/>
</dbReference>
<dbReference type="Gene3D" id="3.40.50.300">
    <property type="entry name" value="P-loop containing nucleotide triphosphate hydrolases"/>
    <property type="match status" value="1"/>
</dbReference>
<evidence type="ECO:0000313" key="6">
    <source>
        <dbReference type="Proteomes" id="UP000279422"/>
    </source>
</evidence>
<keyword evidence="3 5" id="KW-0067">ATP-binding</keyword>
<name>A0A497E5U9_UNCAE</name>
<evidence type="ECO:0000256" key="3">
    <source>
        <dbReference type="ARBA" id="ARBA00022840"/>
    </source>
</evidence>
<gene>
    <name evidence="5" type="ORF">DRJ00_04120</name>
</gene>
<evidence type="ECO:0000256" key="1">
    <source>
        <dbReference type="ARBA" id="ARBA00022448"/>
    </source>
</evidence>
<dbReference type="InterPro" id="IPR017871">
    <property type="entry name" value="ABC_transporter-like_CS"/>
</dbReference>
<dbReference type="PROSITE" id="PS50893">
    <property type="entry name" value="ABC_TRANSPORTER_2"/>
    <property type="match status" value="1"/>
</dbReference>
<dbReference type="PANTHER" id="PTHR43067:SF2">
    <property type="entry name" value="OLIGOPEPTIDE ABC TRANSPORTER, ATP-BINDING PROTEIN"/>
    <property type="match status" value="1"/>
</dbReference>
<proteinExistence type="predicted"/>
<dbReference type="Proteomes" id="UP000279422">
    <property type="component" value="Unassembled WGS sequence"/>
</dbReference>
<comment type="caution">
    <text evidence="5">The sequence shown here is derived from an EMBL/GenBank/DDBJ whole genome shotgun (WGS) entry which is preliminary data.</text>
</comment>